<dbReference type="GO" id="GO:0005886">
    <property type="term" value="C:plasma membrane"/>
    <property type="evidence" value="ECO:0007669"/>
    <property type="project" value="UniProtKB-SubCell"/>
</dbReference>
<dbReference type="Proteomes" id="UP001603857">
    <property type="component" value="Unassembled WGS sequence"/>
</dbReference>
<keyword evidence="3" id="KW-1003">Cell membrane</keyword>
<evidence type="ECO:0000256" key="8">
    <source>
        <dbReference type="ARBA" id="ARBA00022989"/>
    </source>
</evidence>
<dbReference type="EMBL" id="JBGMDY010000006">
    <property type="protein sequence ID" value="KAL2330704.1"/>
    <property type="molecule type" value="Genomic_DNA"/>
</dbReference>
<keyword evidence="10" id="KW-0675">Receptor</keyword>
<dbReference type="PANTHER" id="PTHR48061:SF49">
    <property type="entry name" value="DISEASE RESISTANCE FAMILY PROTEIN_LRR PROTEIN"/>
    <property type="match status" value="1"/>
</dbReference>
<comment type="subcellular location">
    <subcellularLocation>
        <location evidence="1">Cell membrane</location>
        <topology evidence="1">Single-pass type I membrane protein</topology>
    </subcellularLocation>
</comment>
<keyword evidence="5" id="KW-0812">Transmembrane</keyword>
<keyword evidence="9" id="KW-0472">Membrane</keyword>
<dbReference type="Pfam" id="PF13855">
    <property type="entry name" value="LRR_8"/>
    <property type="match status" value="2"/>
</dbReference>
<evidence type="ECO:0000256" key="5">
    <source>
        <dbReference type="ARBA" id="ARBA00022692"/>
    </source>
</evidence>
<comment type="similarity">
    <text evidence="2">Belongs to the RLP family.</text>
</comment>
<proteinExistence type="inferred from homology"/>
<evidence type="ECO:0000256" key="10">
    <source>
        <dbReference type="ARBA" id="ARBA00023170"/>
    </source>
</evidence>
<evidence type="ECO:0000256" key="11">
    <source>
        <dbReference type="ARBA" id="ARBA00023180"/>
    </source>
</evidence>
<sequence length="964" mass="107532">MKTPLVPFLSIVFCYCFWKHNSFHITGVYGQIVEDQNQLLLQLKNSLKFKHEKSRKLVSWNSITNGCEWNGVYCDEGQVVGLDLSGESINGGFDNSSSLFSLQNLQTLNLSGNNFSSEIPSGFNKLKNLTYLNLSYAGFVGQIPIEISSLTRLVTLDISSFSFLLRQPLKLENFDLQMLVQNLTMIGQLYMDGVSVSAQGKEWCNALLQLHSLMELSMSNCNLTGPLDPSLIRLGNLSVIRLDQNNLSSPVPANFANFPNLTTLRLSSCGLTGNFPKKIFQISTLSDIDLSFNKDLYGSLPLFPVNGLLRTLTVSNTRFSGALPASISNLTQLSILDLNNCHFNGTLPSSMSRLRELTYMDLSINNFTGPIPSLNMSKNLVHLDFSHNDFTGSITSLHLEDLRELVLIDLQDNLLNGILPSSLFSLPLLRSIRLSNNIFQGQLEEFSNISFSKLETLDLSSNSLIGPVPTSFFFLTSLKVLQLSFNKLNGTIKLDDIHRLANLSTLALSHNGLSIDTNDEGVGHVSSFPKMTSVELASCNLTEFPSFLRNQSQITTLDLSSNYIKGSIPTWSWQLYSLAQLNLSHNLLSNSEGPVKNASSKLSILDLHSNQLQGKLPIFAVQATYLDYSSNNFSFTVPADVGSSLPSAIFLSLSDNSLGGSIPLSLCNNSNLLVLDVSYNLFNGTIPDIPDKFPVSCTLRTLDVNSNLLQGTIPKSLANCRSLEVLDLGNNQVDDGFPYFLNTISTLRVMVLRGNKFHGQIQCTHSNGTWHMLQIVDLAFNNFSGLLPGKCFKTWNAMMLDEYHDGSKLNHIGSQKKEYLKHVQILDLNLTGLMYQLEWVLGLEQVRLCLLYLFLERLKKWSNNKIDRVLLILLPMLSLTWIPIADDETDEDTKENSDKEEDYDYNAEQDNLVHQRFRGRYCVLCSKLDISKKKAIHDPKCTCYASPPISKSAYPEPHYSHSHT</sequence>
<comment type="caution">
    <text evidence="13">The sequence shown here is derived from an EMBL/GenBank/DDBJ whole genome shotgun (WGS) entry which is preliminary data.</text>
</comment>
<gene>
    <name evidence="13" type="ORF">Fmac_018285</name>
</gene>
<keyword evidence="7" id="KW-0677">Repeat</keyword>
<dbReference type="SUPFAM" id="SSF52058">
    <property type="entry name" value="L domain-like"/>
    <property type="match status" value="2"/>
</dbReference>
<dbReference type="SMART" id="SM00369">
    <property type="entry name" value="LRR_TYP"/>
    <property type="match status" value="6"/>
</dbReference>
<keyword evidence="4" id="KW-0433">Leucine-rich repeat</keyword>
<dbReference type="SUPFAM" id="SSF52047">
    <property type="entry name" value="RNI-like"/>
    <property type="match status" value="1"/>
</dbReference>
<reference evidence="13 14" key="1">
    <citation type="submission" date="2024-08" db="EMBL/GenBank/DDBJ databases">
        <title>Insights into the chromosomal genome structure of Flemingia macrophylla.</title>
        <authorList>
            <person name="Ding Y."/>
            <person name="Zhao Y."/>
            <person name="Bi W."/>
            <person name="Wu M."/>
            <person name="Zhao G."/>
            <person name="Gong Y."/>
            <person name="Li W."/>
            <person name="Zhang P."/>
        </authorList>
    </citation>
    <scope>NUCLEOTIDE SEQUENCE [LARGE SCALE GENOMIC DNA]</scope>
    <source>
        <strain evidence="13">DYQJB</strain>
        <tissue evidence="13">Leaf</tissue>
    </source>
</reference>
<dbReference type="PANTHER" id="PTHR48061">
    <property type="entry name" value="LEUCINE-RICH REPEAT RECEPTOR PROTEIN KINASE EMS1-LIKE-RELATED"/>
    <property type="match status" value="1"/>
</dbReference>
<dbReference type="FunFam" id="3.80.10.10:FF:000095">
    <property type="entry name" value="LRR receptor-like serine/threonine-protein kinase GSO1"/>
    <property type="match status" value="1"/>
</dbReference>
<evidence type="ECO:0000313" key="13">
    <source>
        <dbReference type="EMBL" id="KAL2330704.1"/>
    </source>
</evidence>
<protein>
    <recommendedName>
        <fullName evidence="12">Leucine-rich repeat-containing N-terminal plant-type domain-containing protein</fullName>
    </recommendedName>
</protein>
<dbReference type="InterPro" id="IPR046956">
    <property type="entry name" value="RLP23-like"/>
</dbReference>
<keyword evidence="6" id="KW-0732">Signal</keyword>
<dbReference type="Pfam" id="PF08263">
    <property type="entry name" value="LRRNT_2"/>
    <property type="match status" value="1"/>
</dbReference>
<evidence type="ECO:0000256" key="9">
    <source>
        <dbReference type="ARBA" id="ARBA00023136"/>
    </source>
</evidence>
<evidence type="ECO:0000256" key="1">
    <source>
        <dbReference type="ARBA" id="ARBA00004251"/>
    </source>
</evidence>
<dbReference type="InterPro" id="IPR003591">
    <property type="entry name" value="Leu-rich_rpt_typical-subtyp"/>
</dbReference>
<dbReference type="AlphaFoldDB" id="A0ABD1M4J7"/>
<dbReference type="Pfam" id="PF00560">
    <property type="entry name" value="LRR_1"/>
    <property type="match status" value="5"/>
</dbReference>
<dbReference type="PROSITE" id="PS51450">
    <property type="entry name" value="LRR"/>
    <property type="match status" value="1"/>
</dbReference>
<evidence type="ECO:0000259" key="12">
    <source>
        <dbReference type="Pfam" id="PF08263"/>
    </source>
</evidence>
<evidence type="ECO:0000256" key="2">
    <source>
        <dbReference type="ARBA" id="ARBA00009592"/>
    </source>
</evidence>
<keyword evidence="14" id="KW-1185">Reference proteome</keyword>
<evidence type="ECO:0000256" key="7">
    <source>
        <dbReference type="ARBA" id="ARBA00022737"/>
    </source>
</evidence>
<evidence type="ECO:0000256" key="3">
    <source>
        <dbReference type="ARBA" id="ARBA00022475"/>
    </source>
</evidence>
<dbReference type="InterPro" id="IPR013210">
    <property type="entry name" value="LRR_N_plant-typ"/>
</dbReference>
<feature type="domain" description="Leucine-rich repeat-containing N-terminal plant-type" evidence="12">
    <location>
        <begin position="34"/>
        <end position="75"/>
    </location>
</feature>
<dbReference type="Gene3D" id="3.80.10.10">
    <property type="entry name" value="Ribonuclease Inhibitor"/>
    <property type="match status" value="4"/>
</dbReference>
<keyword evidence="8" id="KW-1133">Transmembrane helix</keyword>
<dbReference type="InterPro" id="IPR001611">
    <property type="entry name" value="Leu-rich_rpt"/>
</dbReference>
<evidence type="ECO:0000313" key="14">
    <source>
        <dbReference type="Proteomes" id="UP001603857"/>
    </source>
</evidence>
<organism evidence="13 14">
    <name type="scientific">Flemingia macrophylla</name>
    <dbReference type="NCBI Taxonomy" id="520843"/>
    <lineage>
        <taxon>Eukaryota</taxon>
        <taxon>Viridiplantae</taxon>
        <taxon>Streptophyta</taxon>
        <taxon>Embryophyta</taxon>
        <taxon>Tracheophyta</taxon>
        <taxon>Spermatophyta</taxon>
        <taxon>Magnoliopsida</taxon>
        <taxon>eudicotyledons</taxon>
        <taxon>Gunneridae</taxon>
        <taxon>Pentapetalae</taxon>
        <taxon>rosids</taxon>
        <taxon>fabids</taxon>
        <taxon>Fabales</taxon>
        <taxon>Fabaceae</taxon>
        <taxon>Papilionoideae</taxon>
        <taxon>50 kb inversion clade</taxon>
        <taxon>NPAAA clade</taxon>
        <taxon>indigoferoid/millettioid clade</taxon>
        <taxon>Phaseoleae</taxon>
        <taxon>Flemingia</taxon>
    </lineage>
</organism>
<evidence type="ECO:0000256" key="4">
    <source>
        <dbReference type="ARBA" id="ARBA00022614"/>
    </source>
</evidence>
<name>A0ABD1M4J7_9FABA</name>
<accession>A0ABD1M4J7</accession>
<keyword evidence="11" id="KW-0325">Glycoprotein</keyword>
<dbReference type="InterPro" id="IPR032675">
    <property type="entry name" value="LRR_dom_sf"/>
</dbReference>
<evidence type="ECO:0000256" key="6">
    <source>
        <dbReference type="ARBA" id="ARBA00022729"/>
    </source>
</evidence>